<dbReference type="Gene3D" id="3.40.50.1820">
    <property type="entry name" value="alpha/beta hydrolase"/>
    <property type="match status" value="1"/>
</dbReference>
<protein>
    <submittedName>
        <fullName evidence="7">Prolyl oligopeptidase family protein</fullName>
    </submittedName>
</protein>
<keyword evidence="8" id="KW-1185">Reference proteome</keyword>
<dbReference type="InterPro" id="IPR001375">
    <property type="entry name" value="Peptidase_S9_cat"/>
</dbReference>
<feature type="domain" description="Peptidase S9 prolyl oligopeptidase catalytic" evidence="5">
    <location>
        <begin position="263"/>
        <end position="313"/>
    </location>
</feature>
<evidence type="ECO:0000256" key="4">
    <source>
        <dbReference type="SAM" id="SignalP"/>
    </source>
</evidence>
<organism evidence="7 8">
    <name type="scientific">Longibaculum muris</name>
    <dbReference type="NCBI Taxonomy" id="1796628"/>
    <lineage>
        <taxon>Bacteria</taxon>
        <taxon>Bacillati</taxon>
        <taxon>Bacillota</taxon>
        <taxon>Erysipelotrichia</taxon>
        <taxon>Erysipelotrichales</taxon>
        <taxon>Coprobacillaceae</taxon>
        <taxon>Longibaculum</taxon>
    </lineage>
</organism>
<evidence type="ECO:0000259" key="6">
    <source>
        <dbReference type="Pfam" id="PF18435"/>
    </source>
</evidence>
<feature type="signal peptide" evidence="4">
    <location>
        <begin position="1"/>
        <end position="28"/>
    </location>
</feature>
<dbReference type="SUPFAM" id="SSF53474">
    <property type="entry name" value="alpha/beta-Hydrolases"/>
    <property type="match status" value="1"/>
</dbReference>
<feature type="domain" description="Esterase Ig-like N-terminal" evidence="6">
    <location>
        <begin position="38"/>
        <end position="141"/>
    </location>
</feature>
<dbReference type="Pfam" id="PF00326">
    <property type="entry name" value="Peptidase_S9"/>
    <property type="match status" value="1"/>
</dbReference>
<dbReference type="AlphaFoldDB" id="A0A4R3YN35"/>
<dbReference type="GO" id="GO:0006508">
    <property type="term" value="P:proteolysis"/>
    <property type="evidence" value="ECO:0007669"/>
    <property type="project" value="InterPro"/>
</dbReference>
<name>A0A4R3YN35_9FIRM</name>
<dbReference type="InterPro" id="IPR050955">
    <property type="entry name" value="Plant_Biomass_Hydrol_Est"/>
</dbReference>
<evidence type="ECO:0000259" key="5">
    <source>
        <dbReference type="Pfam" id="PF00326"/>
    </source>
</evidence>
<evidence type="ECO:0000256" key="3">
    <source>
        <dbReference type="SAM" id="Phobius"/>
    </source>
</evidence>
<keyword evidence="1 4" id="KW-0732">Signal</keyword>
<reference evidence="7 8" key="1">
    <citation type="submission" date="2019-03" db="EMBL/GenBank/DDBJ databases">
        <title>Genomic Encyclopedia of Type Strains, Phase IV (KMG-IV): sequencing the most valuable type-strain genomes for metagenomic binning, comparative biology and taxonomic classification.</title>
        <authorList>
            <person name="Goeker M."/>
        </authorList>
    </citation>
    <scope>NUCLEOTIDE SEQUENCE [LARGE SCALE GENOMIC DNA]</scope>
    <source>
        <strain evidence="7 8">DSM 29487</strain>
    </source>
</reference>
<comment type="caution">
    <text evidence="7">The sequence shown here is derived from an EMBL/GenBank/DDBJ whole genome shotgun (WGS) entry which is preliminary data.</text>
</comment>
<proteinExistence type="predicted"/>
<gene>
    <name evidence="7" type="ORF">EDD60_1278</name>
</gene>
<feature type="chain" id="PRO_5020811308" evidence="4">
    <location>
        <begin position="29"/>
        <end position="512"/>
    </location>
</feature>
<dbReference type="InterPro" id="IPR041172">
    <property type="entry name" value="EstA_Ig-like_N"/>
</dbReference>
<dbReference type="Proteomes" id="UP000295515">
    <property type="component" value="Unassembled WGS sequence"/>
</dbReference>
<keyword evidence="3" id="KW-0472">Membrane</keyword>
<dbReference type="PANTHER" id="PTHR43037:SF5">
    <property type="entry name" value="FERULOYL ESTERASE"/>
    <property type="match status" value="1"/>
</dbReference>
<evidence type="ECO:0000313" key="7">
    <source>
        <dbReference type="EMBL" id="TCV92263.1"/>
    </source>
</evidence>
<evidence type="ECO:0000256" key="2">
    <source>
        <dbReference type="ARBA" id="ARBA00022801"/>
    </source>
</evidence>
<dbReference type="PANTHER" id="PTHR43037">
    <property type="entry name" value="UNNAMED PRODUCT-RELATED"/>
    <property type="match status" value="1"/>
</dbReference>
<feature type="transmembrane region" description="Helical" evidence="3">
    <location>
        <begin position="488"/>
        <end position="505"/>
    </location>
</feature>
<keyword evidence="2" id="KW-0378">Hydrolase</keyword>
<keyword evidence="3" id="KW-1133">Transmembrane helix</keyword>
<sequence>MKRLKKLFALVVSTAIALTTFLSVPVKADNSYKAQLYARITDAGQVVNKMIIDFGADKRVSGVDKDTFTVHAKSIVQIGENKGNAYYDLDRKIVKVETKGSQVTVYFDESEGATLTWLSEGRNYPAKLEYTITQNKPIKATAVDGRDLADINATYTCDNSVKDAETEKFKSVKVKDGINYQFYEAKDSDKLIVWFHGNGEGDLNGTGNNVAQMLANRGTVAWASDEAQEIFGGANVMAFQAPETWYYAQSDKLLEKAYNEIKDVMKAYNIDPEKVVVSGCSAGGYMTTRMLIAYPNLFQAAMINCPALDVARLRGGETPTDKELAGIRDSKTAIWLVQGETDGSVESEACSQRMFKILTEGQKLTTTKVAQKLNSDFTTQETADGKYKLSLYKTVDQENKADSFGVERPVGKLEFAEDYDQDGVETVVKYSDHWSWIYTLNNNPKDAKGQHIMNWAATYVQDKKAENNQKPTDNVKPGKVETSDNNSIAMYGLLLVVAMGGFVAVKRKSKEN</sequence>
<dbReference type="RefSeq" id="WP_132226505.1">
    <property type="nucleotide sequence ID" value="NZ_SMCQ01000027.1"/>
</dbReference>
<accession>A0A4R3YN35</accession>
<dbReference type="Gene3D" id="2.60.40.2180">
    <property type="match status" value="1"/>
</dbReference>
<dbReference type="InterPro" id="IPR029058">
    <property type="entry name" value="AB_hydrolase_fold"/>
</dbReference>
<keyword evidence="3" id="KW-0812">Transmembrane</keyword>
<dbReference type="GeneID" id="98916509"/>
<dbReference type="Pfam" id="PF18435">
    <property type="entry name" value="EstA_Ig_like"/>
    <property type="match status" value="1"/>
</dbReference>
<dbReference type="EMBL" id="SMCQ01000027">
    <property type="protein sequence ID" value="TCV92263.1"/>
    <property type="molecule type" value="Genomic_DNA"/>
</dbReference>
<evidence type="ECO:0000256" key="1">
    <source>
        <dbReference type="ARBA" id="ARBA00022729"/>
    </source>
</evidence>
<evidence type="ECO:0000313" key="8">
    <source>
        <dbReference type="Proteomes" id="UP000295515"/>
    </source>
</evidence>
<dbReference type="GO" id="GO:0008236">
    <property type="term" value="F:serine-type peptidase activity"/>
    <property type="evidence" value="ECO:0007669"/>
    <property type="project" value="InterPro"/>
</dbReference>